<protein>
    <submittedName>
        <fullName evidence="2">K+-transporting ATPase KdpF subunit</fullName>
    </submittedName>
</protein>
<proteinExistence type="predicted"/>
<keyword evidence="1" id="KW-0812">Transmembrane</keyword>
<organism evidence="2 3">
    <name type="scientific">Luteibacter jiangsuensis</name>
    <dbReference type="NCBI Taxonomy" id="637577"/>
    <lineage>
        <taxon>Bacteria</taxon>
        <taxon>Pseudomonadati</taxon>
        <taxon>Pseudomonadota</taxon>
        <taxon>Gammaproteobacteria</taxon>
        <taxon>Lysobacterales</taxon>
        <taxon>Rhodanobacteraceae</taxon>
        <taxon>Luteibacter</taxon>
    </lineage>
</organism>
<dbReference type="InterPro" id="IPR011726">
    <property type="entry name" value="KdpF"/>
</dbReference>
<dbReference type="NCBIfam" id="TIGR02115">
    <property type="entry name" value="potass_kdpF"/>
    <property type="match status" value="1"/>
</dbReference>
<evidence type="ECO:0000256" key="1">
    <source>
        <dbReference type="SAM" id="Phobius"/>
    </source>
</evidence>
<evidence type="ECO:0000313" key="3">
    <source>
        <dbReference type="Proteomes" id="UP001237737"/>
    </source>
</evidence>
<dbReference type="Pfam" id="PF09604">
    <property type="entry name" value="Potass_KdpF"/>
    <property type="match status" value="1"/>
</dbReference>
<reference evidence="2 3" key="1">
    <citation type="submission" date="2023-07" db="EMBL/GenBank/DDBJ databases">
        <title>Sorghum-associated microbial communities from plants grown in Nebraska, USA.</title>
        <authorList>
            <person name="Schachtman D."/>
        </authorList>
    </citation>
    <scope>NUCLEOTIDE SEQUENCE [LARGE SCALE GENOMIC DNA]</scope>
    <source>
        <strain evidence="2 3">CC60</strain>
    </source>
</reference>
<dbReference type="RefSeq" id="WP_306848784.1">
    <property type="nucleotide sequence ID" value="NZ_JAUSSK010000002.1"/>
</dbReference>
<keyword evidence="1" id="KW-0472">Membrane</keyword>
<keyword evidence="1" id="KW-1133">Transmembrane helix</keyword>
<gene>
    <name evidence="2" type="ORF">J2T07_001578</name>
</gene>
<dbReference type="EMBL" id="JAUSSK010000002">
    <property type="protein sequence ID" value="MDQ0009401.1"/>
    <property type="molecule type" value="Genomic_DNA"/>
</dbReference>
<feature type="transmembrane region" description="Helical" evidence="1">
    <location>
        <begin position="6"/>
        <end position="24"/>
    </location>
</feature>
<dbReference type="Proteomes" id="UP001237737">
    <property type="component" value="Unassembled WGS sequence"/>
</dbReference>
<sequence length="30" mass="3239">MNVSYLIAGSIAVALAGYLVVALLKPEWFE</sequence>
<comment type="caution">
    <text evidence="2">The sequence shown here is derived from an EMBL/GenBank/DDBJ whole genome shotgun (WGS) entry which is preliminary data.</text>
</comment>
<evidence type="ECO:0000313" key="2">
    <source>
        <dbReference type="EMBL" id="MDQ0009401.1"/>
    </source>
</evidence>
<accession>A0ABT9SWL8</accession>
<name>A0ABT9SWL8_9GAMM</name>
<keyword evidence="3" id="KW-1185">Reference proteome</keyword>